<dbReference type="Pfam" id="PF00201">
    <property type="entry name" value="UDPGT"/>
    <property type="match status" value="1"/>
</dbReference>
<dbReference type="FunFam" id="3.40.50.2000:FF:000021">
    <property type="entry name" value="UDP-glucuronosyltransferase"/>
    <property type="match status" value="1"/>
</dbReference>
<keyword evidence="4" id="KW-0808">Transferase</keyword>
<evidence type="ECO:0000256" key="6">
    <source>
        <dbReference type="ARBA" id="ARBA00047475"/>
    </source>
</evidence>
<evidence type="ECO:0000313" key="9">
    <source>
        <dbReference type="Proteomes" id="UP001432322"/>
    </source>
</evidence>
<evidence type="ECO:0000256" key="1">
    <source>
        <dbReference type="ARBA" id="ARBA00009995"/>
    </source>
</evidence>
<evidence type="ECO:0000256" key="3">
    <source>
        <dbReference type="ARBA" id="ARBA00022676"/>
    </source>
</evidence>
<evidence type="ECO:0000256" key="4">
    <source>
        <dbReference type="ARBA" id="ARBA00022679"/>
    </source>
</evidence>
<evidence type="ECO:0000256" key="2">
    <source>
        <dbReference type="ARBA" id="ARBA00012544"/>
    </source>
</evidence>
<dbReference type="Proteomes" id="UP001432322">
    <property type="component" value="Unassembled WGS sequence"/>
</dbReference>
<organism evidence="8 9">
    <name type="scientific">Pristionchus fissidentatus</name>
    <dbReference type="NCBI Taxonomy" id="1538716"/>
    <lineage>
        <taxon>Eukaryota</taxon>
        <taxon>Metazoa</taxon>
        <taxon>Ecdysozoa</taxon>
        <taxon>Nematoda</taxon>
        <taxon>Chromadorea</taxon>
        <taxon>Rhabditida</taxon>
        <taxon>Rhabditina</taxon>
        <taxon>Diplogasteromorpha</taxon>
        <taxon>Diplogasteroidea</taxon>
        <taxon>Neodiplogasteridae</taxon>
        <taxon>Pristionchus</taxon>
    </lineage>
</organism>
<keyword evidence="7" id="KW-0472">Membrane</keyword>
<comment type="catalytic activity">
    <reaction evidence="6">
        <text>glucuronate acceptor + UDP-alpha-D-glucuronate = acceptor beta-D-glucuronoside + UDP + H(+)</text>
        <dbReference type="Rhea" id="RHEA:21032"/>
        <dbReference type="ChEBI" id="CHEBI:15378"/>
        <dbReference type="ChEBI" id="CHEBI:58052"/>
        <dbReference type="ChEBI" id="CHEBI:58223"/>
        <dbReference type="ChEBI" id="CHEBI:132367"/>
        <dbReference type="ChEBI" id="CHEBI:132368"/>
        <dbReference type="EC" id="2.4.1.17"/>
    </reaction>
</comment>
<feature type="transmembrane region" description="Helical" evidence="7">
    <location>
        <begin position="292"/>
        <end position="315"/>
    </location>
</feature>
<dbReference type="GO" id="GO:0015020">
    <property type="term" value="F:glucuronosyltransferase activity"/>
    <property type="evidence" value="ECO:0007669"/>
    <property type="project" value="UniProtKB-EC"/>
</dbReference>
<keyword evidence="7" id="KW-1133">Transmembrane helix</keyword>
<dbReference type="EC" id="2.4.1.17" evidence="2"/>
<dbReference type="SUPFAM" id="SSF53756">
    <property type="entry name" value="UDP-Glycosyltransferase/glycogen phosphorylase"/>
    <property type="match status" value="1"/>
</dbReference>
<dbReference type="PANTHER" id="PTHR48043:SF154">
    <property type="entry name" value="GLUCURONOSYLTRANSFERASE"/>
    <property type="match status" value="1"/>
</dbReference>
<dbReference type="AlphaFoldDB" id="A0AAV5VV69"/>
<dbReference type="Gene3D" id="3.40.50.2000">
    <property type="entry name" value="Glycogen Phosphorylase B"/>
    <property type="match status" value="1"/>
</dbReference>
<proteinExistence type="inferred from homology"/>
<dbReference type="CDD" id="cd03784">
    <property type="entry name" value="GT1_Gtf-like"/>
    <property type="match status" value="1"/>
</dbReference>
<keyword evidence="9" id="KW-1185">Reference proteome</keyword>
<sequence>MFSFADRFRNFVRNIYMMYNRVEIFRGMNEVSRKHYGEDFIDTYELGKGMFYEMANSHPLLEEPRVTSNRIKYIGGIGFKPAKNITDQYHSILSSVHSGAIIISFGSQVSADAFPPHVVDSFINTAKNLPQFTFIWRYTKPLRDVPSNLHIVDWLPQNDLLQSPKVVAFVSHMGMNSFIESAFAGVPFLSIPLFADQVHNAYNAHRLGMGVILRKNEINRESMLSKTKEILFNETYLNRAREISSMLSIYPDDPSEIFVETVEFAAKASRLSEQFVLPGVNLQVWEHLGYDIVIILYSLFLIAIYVSFNIVRCVVSQISVRKVKSE</sequence>
<name>A0AAV5VV69_9BILA</name>
<accession>A0AAV5VV69</accession>
<evidence type="ECO:0000256" key="7">
    <source>
        <dbReference type="SAM" id="Phobius"/>
    </source>
</evidence>
<keyword evidence="3" id="KW-0328">Glycosyltransferase</keyword>
<comment type="caution">
    <text evidence="8">The sequence shown here is derived from an EMBL/GenBank/DDBJ whole genome shotgun (WGS) entry which is preliminary data.</text>
</comment>
<dbReference type="InterPro" id="IPR002213">
    <property type="entry name" value="UDP_glucos_trans"/>
</dbReference>
<reference evidence="8" key="1">
    <citation type="submission" date="2023-10" db="EMBL/GenBank/DDBJ databases">
        <title>Genome assembly of Pristionchus species.</title>
        <authorList>
            <person name="Yoshida K."/>
            <person name="Sommer R.J."/>
        </authorList>
    </citation>
    <scope>NUCLEOTIDE SEQUENCE</scope>
    <source>
        <strain evidence="8">RS5133</strain>
    </source>
</reference>
<protein>
    <recommendedName>
        <fullName evidence="2">glucuronosyltransferase</fullName>
        <ecNumber evidence="2">2.4.1.17</ecNumber>
    </recommendedName>
</protein>
<evidence type="ECO:0000313" key="8">
    <source>
        <dbReference type="EMBL" id="GMT23557.1"/>
    </source>
</evidence>
<comment type="similarity">
    <text evidence="1">Belongs to the UDP-glycosyltransferase family.</text>
</comment>
<keyword evidence="7" id="KW-0812">Transmembrane</keyword>
<dbReference type="InterPro" id="IPR050271">
    <property type="entry name" value="UDP-glycosyltransferase"/>
</dbReference>
<gene>
    <name evidence="8" type="ORF">PFISCL1PPCAC_14854</name>
</gene>
<keyword evidence="5" id="KW-0732">Signal</keyword>
<dbReference type="PANTHER" id="PTHR48043">
    <property type="entry name" value="EG:EG0003.4 PROTEIN-RELATED"/>
    <property type="match status" value="1"/>
</dbReference>
<dbReference type="EMBL" id="BTSY01000004">
    <property type="protein sequence ID" value="GMT23557.1"/>
    <property type="molecule type" value="Genomic_DNA"/>
</dbReference>
<evidence type="ECO:0000256" key="5">
    <source>
        <dbReference type="ARBA" id="ARBA00022729"/>
    </source>
</evidence>